<dbReference type="InterPro" id="IPR005146">
    <property type="entry name" value="B3/B4_tRNA-bd"/>
</dbReference>
<name>A0A1J4QIQ4_9GAMM</name>
<evidence type="ECO:0000313" key="3">
    <source>
        <dbReference type="Proteomes" id="UP000243073"/>
    </source>
</evidence>
<dbReference type="SUPFAM" id="SSF56037">
    <property type="entry name" value="PheT/TilS domain"/>
    <property type="match status" value="1"/>
</dbReference>
<comment type="caution">
    <text evidence="2">The sequence shown here is derived from an EMBL/GenBank/DDBJ whole genome shotgun (WGS) entry which is preliminary data.</text>
</comment>
<dbReference type="EMBL" id="MDKE01000011">
    <property type="protein sequence ID" value="OIN12382.1"/>
    <property type="molecule type" value="Genomic_DNA"/>
</dbReference>
<dbReference type="PANTHER" id="PTHR39209">
    <property type="match status" value="1"/>
</dbReference>
<evidence type="ECO:0000313" key="2">
    <source>
        <dbReference type="EMBL" id="OIN12382.1"/>
    </source>
</evidence>
<keyword evidence="3" id="KW-1185">Reference proteome</keyword>
<dbReference type="Pfam" id="PF03483">
    <property type="entry name" value="B3_4"/>
    <property type="match status" value="1"/>
</dbReference>
<protein>
    <recommendedName>
        <fullName evidence="1">B3/B4 tRNA-binding domain-containing protein</fullName>
    </recommendedName>
</protein>
<accession>A0A1J4QIQ4</accession>
<dbReference type="STRING" id="1414654.BFR47_01470"/>
<gene>
    <name evidence="2" type="ORF">BFR47_01470</name>
</gene>
<evidence type="ECO:0000259" key="1">
    <source>
        <dbReference type="SMART" id="SM00873"/>
    </source>
</evidence>
<dbReference type="GO" id="GO:0003723">
    <property type="term" value="F:RNA binding"/>
    <property type="evidence" value="ECO:0007669"/>
    <property type="project" value="InterPro"/>
</dbReference>
<dbReference type="AlphaFoldDB" id="A0A1J4QIQ4"/>
<feature type="domain" description="B3/B4 tRNA-binding" evidence="1">
    <location>
        <begin position="58"/>
        <end position="209"/>
    </location>
</feature>
<proteinExistence type="predicted"/>
<dbReference type="InterPro" id="IPR020825">
    <property type="entry name" value="Phe-tRNA_synthase-like_B3/B4"/>
</dbReference>
<dbReference type="SMART" id="SM00873">
    <property type="entry name" value="B3_4"/>
    <property type="match status" value="1"/>
</dbReference>
<dbReference type="Proteomes" id="UP000243073">
    <property type="component" value="Unassembled WGS sequence"/>
</dbReference>
<sequence>MTSIFRLATPSQWGIKALAFTCHDLDNQRLDDALQQQLSSLRAQFDAQHALAMQQGFIELRQQVGRSIKRFPPSPLALYQQFERKGQLQAISPLVDLYNQWSLNSGLSIGAHDLQQLQLPVRLDMSRGGEEFMALGSAQARPLPAGEYGYFDGGDQVLCRMEYRQAAATALQAHTRAALFIVQGHAQTSDSYLQDIAAGLKQDLQRYCQRRKIA</sequence>
<dbReference type="GO" id="GO:0004826">
    <property type="term" value="F:phenylalanine-tRNA ligase activity"/>
    <property type="evidence" value="ECO:0007669"/>
    <property type="project" value="InterPro"/>
</dbReference>
<reference evidence="2 3" key="1">
    <citation type="submission" date="2016-07" db="EMBL/GenBank/DDBJ databases">
        <title>Draft Genome Sequence of Oceanisphaera psychrotolerans, isolated from coastal sediment samples.</title>
        <authorList>
            <person name="Zhuo S."/>
            <person name="Ruan Z."/>
        </authorList>
    </citation>
    <scope>NUCLEOTIDE SEQUENCE [LARGE SCALE GENOMIC DNA]</scope>
    <source>
        <strain evidence="2 3">LAM-WHM-ZC</strain>
    </source>
</reference>
<dbReference type="RefSeq" id="WP_071472157.1">
    <property type="nucleotide sequence ID" value="NZ_MDKE01000011.1"/>
</dbReference>
<dbReference type="OrthoDB" id="276580at2"/>
<dbReference type="Gene3D" id="3.50.40.10">
    <property type="entry name" value="Phenylalanyl-trna Synthetase, Chain B, domain 3"/>
    <property type="match status" value="1"/>
</dbReference>
<dbReference type="PANTHER" id="PTHR39209:SF2">
    <property type="entry name" value="CYTOPLASMIC PROTEIN"/>
    <property type="match status" value="1"/>
</dbReference>
<organism evidence="2 3">
    <name type="scientific">Oceanisphaera psychrotolerans</name>
    <dbReference type="NCBI Taxonomy" id="1414654"/>
    <lineage>
        <taxon>Bacteria</taxon>
        <taxon>Pseudomonadati</taxon>
        <taxon>Pseudomonadota</taxon>
        <taxon>Gammaproteobacteria</taxon>
        <taxon>Aeromonadales</taxon>
        <taxon>Aeromonadaceae</taxon>
        <taxon>Oceanisphaera</taxon>
    </lineage>
</organism>